<reference evidence="9" key="1">
    <citation type="journal article" date="2019" name="Int. J. Syst. Evol. Microbiol.">
        <title>The Global Catalogue of Microorganisms (GCM) 10K type strain sequencing project: providing services to taxonomists for standard genome sequencing and annotation.</title>
        <authorList>
            <consortium name="The Broad Institute Genomics Platform"/>
            <consortium name="The Broad Institute Genome Sequencing Center for Infectious Disease"/>
            <person name="Wu L."/>
            <person name="Ma J."/>
        </authorList>
    </citation>
    <scope>NUCLEOTIDE SEQUENCE [LARGE SCALE GENOMIC DNA]</scope>
    <source>
        <strain evidence="9">JCM 17986</strain>
    </source>
</reference>
<feature type="transmembrane region" description="Helical" evidence="7">
    <location>
        <begin position="34"/>
        <end position="57"/>
    </location>
</feature>
<keyword evidence="3 7" id="KW-0812">Transmembrane</keyword>
<gene>
    <name evidence="8" type="ORF">GCM10023205_54420</name>
</gene>
<dbReference type="InterPro" id="IPR002293">
    <property type="entry name" value="AA/rel_permease1"/>
</dbReference>
<keyword evidence="4 7" id="KW-1133">Transmembrane helix</keyword>
<dbReference type="PANTHER" id="PTHR42770">
    <property type="entry name" value="AMINO ACID TRANSPORTER-RELATED"/>
    <property type="match status" value="1"/>
</dbReference>
<organism evidence="8 9">
    <name type="scientific">Yinghuangia aomiensis</name>
    <dbReference type="NCBI Taxonomy" id="676205"/>
    <lineage>
        <taxon>Bacteria</taxon>
        <taxon>Bacillati</taxon>
        <taxon>Actinomycetota</taxon>
        <taxon>Actinomycetes</taxon>
        <taxon>Kitasatosporales</taxon>
        <taxon>Streptomycetaceae</taxon>
        <taxon>Yinghuangia</taxon>
    </lineage>
</organism>
<evidence type="ECO:0000256" key="5">
    <source>
        <dbReference type="ARBA" id="ARBA00023136"/>
    </source>
</evidence>
<feature type="transmembrane region" description="Helical" evidence="7">
    <location>
        <begin position="358"/>
        <end position="379"/>
    </location>
</feature>
<dbReference type="InterPro" id="IPR050367">
    <property type="entry name" value="APC_superfamily"/>
</dbReference>
<comment type="caution">
    <text evidence="8">The sequence shown here is derived from an EMBL/GenBank/DDBJ whole genome shotgun (WGS) entry which is preliminary data.</text>
</comment>
<evidence type="ECO:0000256" key="1">
    <source>
        <dbReference type="ARBA" id="ARBA00004651"/>
    </source>
</evidence>
<feature type="transmembrane region" description="Helical" evidence="7">
    <location>
        <begin position="302"/>
        <end position="325"/>
    </location>
</feature>
<evidence type="ECO:0000256" key="3">
    <source>
        <dbReference type="ARBA" id="ARBA00022692"/>
    </source>
</evidence>
<evidence type="ECO:0000256" key="2">
    <source>
        <dbReference type="ARBA" id="ARBA00022475"/>
    </source>
</evidence>
<protein>
    <submittedName>
        <fullName evidence="8">APC family permease</fullName>
    </submittedName>
</protein>
<dbReference type="Proteomes" id="UP001500466">
    <property type="component" value="Unassembled WGS sequence"/>
</dbReference>
<keyword evidence="2" id="KW-1003">Cell membrane</keyword>
<evidence type="ECO:0000256" key="7">
    <source>
        <dbReference type="SAM" id="Phobius"/>
    </source>
</evidence>
<evidence type="ECO:0000256" key="6">
    <source>
        <dbReference type="SAM" id="MobiDB-lite"/>
    </source>
</evidence>
<evidence type="ECO:0000256" key="4">
    <source>
        <dbReference type="ARBA" id="ARBA00022989"/>
    </source>
</evidence>
<accession>A0ABP9HVN1</accession>
<keyword evidence="5 7" id="KW-0472">Membrane</keyword>
<feature type="transmembrane region" description="Helical" evidence="7">
    <location>
        <begin position="258"/>
        <end position="282"/>
    </location>
</feature>
<feature type="transmembrane region" description="Helical" evidence="7">
    <location>
        <begin position="385"/>
        <end position="404"/>
    </location>
</feature>
<dbReference type="EMBL" id="BAABHS010000021">
    <property type="protein sequence ID" value="GAA4979107.1"/>
    <property type="molecule type" value="Genomic_DNA"/>
</dbReference>
<feature type="transmembrane region" description="Helical" evidence="7">
    <location>
        <begin position="149"/>
        <end position="166"/>
    </location>
</feature>
<dbReference type="Gene3D" id="1.20.1740.10">
    <property type="entry name" value="Amino acid/polyamine transporter I"/>
    <property type="match status" value="1"/>
</dbReference>
<name>A0ABP9HVN1_9ACTN</name>
<comment type="subcellular location">
    <subcellularLocation>
        <location evidence="1">Cell membrane</location>
        <topology evidence="1">Multi-pass membrane protein</topology>
    </subcellularLocation>
</comment>
<dbReference type="Pfam" id="PF13520">
    <property type="entry name" value="AA_permease_2"/>
    <property type="match status" value="1"/>
</dbReference>
<proteinExistence type="predicted"/>
<sequence>MAEATLPTVDAGTPQASVGPQLHDGAPKPLKRSLGVVGGTLLTLSCLTPASSLFVIVPGMYADLGTGTPLVLIIAALLCVGVAFCYSELGTMVPSAGGEYAMVGTLMGRFAAWIAFIVAGIVVMVVPPIIAMGTGDYIGSIVSLDDNGLKWAGALVMIGAMVMGLLDLRANAWVTGIFLGLEVIAAAMVAFLGFGNTDRPVGDLVHAKTLTESGGMSPVSTAILISGLAMALFALQGFSTAVYLAEEMEQPRRTVSRTVLWTLGIGAAILIIPTIAITLAGGDMKALTDGDLPTLIEGWSNHGVATFISLCIALAIINAAIVMVIQNSRVLYASARDRAWPEPINKAFGTVNRFGSPWVSTLAVSIPGAVLCFVDLTLLNAVTGVAVTLLYLLVAAGSLAARRAHHKHTPAWRMPLWPAVPVVLIGALVYIMVELFKDEPKAVYVTLGIIAAAAAYWGAYLYPRRHSRWVITLADEGADQS</sequence>
<evidence type="ECO:0000313" key="8">
    <source>
        <dbReference type="EMBL" id="GAA4979107.1"/>
    </source>
</evidence>
<feature type="transmembrane region" description="Helical" evidence="7">
    <location>
        <begin position="222"/>
        <end position="246"/>
    </location>
</feature>
<feature type="region of interest" description="Disordered" evidence="6">
    <location>
        <begin position="1"/>
        <end position="26"/>
    </location>
</feature>
<dbReference type="PIRSF" id="PIRSF006060">
    <property type="entry name" value="AA_transporter"/>
    <property type="match status" value="1"/>
</dbReference>
<dbReference type="PANTHER" id="PTHR42770:SF11">
    <property type="entry name" value="INNER MEMBRANE TRANSPORT PROTEIN YBAT"/>
    <property type="match status" value="1"/>
</dbReference>
<feature type="transmembrane region" description="Helical" evidence="7">
    <location>
        <begin position="69"/>
        <end position="89"/>
    </location>
</feature>
<feature type="transmembrane region" description="Helical" evidence="7">
    <location>
        <begin position="442"/>
        <end position="462"/>
    </location>
</feature>
<feature type="transmembrane region" description="Helical" evidence="7">
    <location>
        <begin position="416"/>
        <end position="436"/>
    </location>
</feature>
<evidence type="ECO:0000313" key="9">
    <source>
        <dbReference type="Proteomes" id="UP001500466"/>
    </source>
</evidence>
<keyword evidence="9" id="KW-1185">Reference proteome</keyword>
<feature type="transmembrane region" description="Helical" evidence="7">
    <location>
        <begin position="173"/>
        <end position="194"/>
    </location>
</feature>
<feature type="transmembrane region" description="Helical" evidence="7">
    <location>
        <begin position="110"/>
        <end position="129"/>
    </location>
</feature>
<dbReference type="RefSeq" id="WP_345678329.1">
    <property type="nucleotide sequence ID" value="NZ_BAABHS010000021.1"/>
</dbReference>